<dbReference type="InterPro" id="IPR039667">
    <property type="entry name" value="Dolichyldiphosphatase_PAP2"/>
</dbReference>
<evidence type="ECO:0000256" key="6">
    <source>
        <dbReference type="RuleBase" id="RU367078"/>
    </source>
</evidence>
<keyword evidence="6" id="KW-0256">Endoplasmic reticulum</keyword>
<feature type="transmembrane region" description="Helical" evidence="6">
    <location>
        <begin position="154"/>
        <end position="173"/>
    </location>
</feature>
<organism evidence="8 9">
    <name type="scientific">Heterostelium pallidum (strain ATCC 26659 / Pp 5 / PN500)</name>
    <name type="common">Cellular slime mold</name>
    <name type="synonym">Polysphondylium pallidum</name>
    <dbReference type="NCBI Taxonomy" id="670386"/>
    <lineage>
        <taxon>Eukaryota</taxon>
        <taxon>Amoebozoa</taxon>
        <taxon>Evosea</taxon>
        <taxon>Eumycetozoa</taxon>
        <taxon>Dictyostelia</taxon>
        <taxon>Acytosteliales</taxon>
        <taxon>Acytosteliaceae</taxon>
        <taxon>Heterostelium</taxon>
    </lineage>
</organism>
<accession>D3BKH4</accession>
<comment type="subcellular location">
    <subcellularLocation>
        <location evidence="6">Endoplasmic reticulum membrane</location>
        <topology evidence="6">Multi-pass membrane protein</topology>
    </subcellularLocation>
    <subcellularLocation>
        <location evidence="1">Membrane</location>
        <topology evidence="1">Multi-pass membrane protein</topology>
    </subcellularLocation>
</comment>
<name>D3BKH4_HETP5</name>
<comment type="pathway">
    <text evidence="6">Protein modification; protein glycosylation.</text>
</comment>
<dbReference type="GeneID" id="31364531"/>
<evidence type="ECO:0000313" key="8">
    <source>
        <dbReference type="EMBL" id="EFA78404.1"/>
    </source>
</evidence>
<dbReference type="EC" id="3.6.1.43" evidence="6"/>
<gene>
    <name evidence="8" type="primary">dolpp1</name>
    <name evidence="8" type="ORF">PPL_09055</name>
</gene>
<protein>
    <recommendedName>
        <fullName evidence="6">Dolichyldiphosphatase</fullName>
        <ecNumber evidence="6">3.6.1.43</ecNumber>
    </recommendedName>
</protein>
<dbReference type="PANTHER" id="PTHR11247">
    <property type="entry name" value="PALMITOYL-PROTEIN THIOESTERASE/DOLICHYLDIPHOSPHATASE 1"/>
    <property type="match status" value="1"/>
</dbReference>
<dbReference type="STRING" id="670386.D3BKH4"/>
<dbReference type="SMART" id="SM00014">
    <property type="entry name" value="acidPPc"/>
    <property type="match status" value="1"/>
</dbReference>
<dbReference type="UniPathway" id="UPA00378"/>
<feature type="domain" description="Phosphatidic acid phosphatase type 2/haloperoxidase" evidence="7">
    <location>
        <begin position="55"/>
        <end position="200"/>
    </location>
</feature>
<evidence type="ECO:0000259" key="7">
    <source>
        <dbReference type="SMART" id="SM00014"/>
    </source>
</evidence>
<dbReference type="Gene3D" id="1.20.144.10">
    <property type="entry name" value="Phosphatidic acid phosphatase type 2/haloperoxidase"/>
    <property type="match status" value="1"/>
</dbReference>
<evidence type="ECO:0000256" key="3">
    <source>
        <dbReference type="ARBA" id="ARBA00022801"/>
    </source>
</evidence>
<dbReference type="GO" id="GO:0005789">
    <property type="term" value="C:endoplasmic reticulum membrane"/>
    <property type="evidence" value="ECO:0007669"/>
    <property type="project" value="UniProtKB-SubCell"/>
</dbReference>
<sequence>MTDVSDLHTSLTFVELTTVHYSAEDPYGLLNAYITLTPLIIAVGAITLFVFRRDLRTAAVFGGLVLSESLNYVLKKSIKEHRPAFFSMYYPYTSLNRYYVEMLSYLFLQYNININDELRKQSYGMPSSHSQFMFFFATLMTLFLIRRRIKICQYLRSVIIIFLYFLAIMVAYSRYHLYYHTAKQVIFGSIVGMILAPIYFCLVEFIFVPHIFPLLINSSIGRYFYLRDTSSIENLMEFEYNNAMRETQKKTKKTK</sequence>
<proteinExistence type="inferred from homology"/>
<dbReference type="EMBL" id="ADBJ01000038">
    <property type="protein sequence ID" value="EFA78404.1"/>
    <property type="molecule type" value="Genomic_DNA"/>
</dbReference>
<dbReference type="GO" id="GO:0047874">
    <property type="term" value="F:dolichyldiphosphatase activity"/>
    <property type="evidence" value="ECO:0007669"/>
    <property type="project" value="UniProtKB-UniRule"/>
</dbReference>
<dbReference type="InterPro" id="IPR000326">
    <property type="entry name" value="PAP2/HPO"/>
</dbReference>
<evidence type="ECO:0000256" key="2">
    <source>
        <dbReference type="ARBA" id="ARBA00022692"/>
    </source>
</evidence>
<comment type="similarity">
    <text evidence="6">Belongs to the dolichyldiphosphatase family.</text>
</comment>
<reference evidence="8 9" key="1">
    <citation type="journal article" date="2011" name="Genome Res.">
        <title>Phylogeny-wide analysis of social amoeba genomes highlights ancient origins for complex intercellular communication.</title>
        <authorList>
            <person name="Heidel A.J."/>
            <person name="Lawal H.M."/>
            <person name="Felder M."/>
            <person name="Schilde C."/>
            <person name="Helps N.R."/>
            <person name="Tunggal B."/>
            <person name="Rivero F."/>
            <person name="John U."/>
            <person name="Schleicher M."/>
            <person name="Eichinger L."/>
            <person name="Platzer M."/>
            <person name="Noegel A.A."/>
            <person name="Schaap P."/>
            <person name="Gloeckner G."/>
        </authorList>
    </citation>
    <scope>NUCLEOTIDE SEQUENCE [LARGE SCALE GENOMIC DNA]</scope>
    <source>
        <strain evidence="9">ATCC 26659 / Pp 5 / PN500</strain>
    </source>
</reference>
<evidence type="ECO:0000256" key="5">
    <source>
        <dbReference type="ARBA" id="ARBA00023136"/>
    </source>
</evidence>
<keyword evidence="3 6" id="KW-0378">Hydrolase</keyword>
<dbReference type="Proteomes" id="UP000001396">
    <property type="component" value="Unassembled WGS sequence"/>
</dbReference>
<dbReference type="GO" id="GO:0006487">
    <property type="term" value="P:protein N-linked glycosylation"/>
    <property type="evidence" value="ECO:0007669"/>
    <property type="project" value="UniProtKB-UniRule"/>
</dbReference>
<dbReference type="InParanoid" id="D3BKH4"/>
<evidence type="ECO:0000313" key="9">
    <source>
        <dbReference type="Proteomes" id="UP000001396"/>
    </source>
</evidence>
<dbReference type="PANTHER" id="PTHR11247:SF1">
    <property type="entry name" value="DOLICHYLDIPHOSPHATASE 1"/>
    <property type="match status" value="1"/>
</dbReference>
<keyword evidence="2 6" id="KW-0812">Transmembrane</keyword>
<dbReference type="AlphaFoldDB" id="D3BKH4"/>
<evidence type="ECO:0000256" key="1">
    <source>
        <dbReference type="ARBA" id="ARBA00004141"/>
    </source>
</evidence>
<dbReference type="SUPFAM" id="SSF48317">
    <property type="entry name" value="Acid phosphatase/Vanadium-dependent haloperoxidase"/>
    <property type="match status" value="1"/>
</dbReference>
<keyword evidence="5 6" id="KW-0472">Membrane</keyword>
<comment type="caution">
    <text evidence="8">The sequence shown here is derived from an EMBL/GenBank/DDBJ whole genome shotgun (WGS) entry which is preliminary data.</text>
</comment>
<comment type="function">
    <text evidence="6">Required for efficient N-glycosylation. Necessary for maintaining optimal levels of dolichol-linked oligosaccharides. Hydrolyzes dolichyl pyrophosphate at a very high rate and dolichyl monophosphate at a much lower rate. Does not act on phosphatidate.</text>
</comment>
<dbReference type="FunCoup" id="D3BKH4">
    <property type="interactions" value="682"/>
</dbReference>
<dbReference type="RefSeq" id="XP_020430529.1">
    <property type="nucleotide sequence ID" value="XM_020579854.1"/>
</dbReference>
<feature type="transmembrane region" description="Helical" evidence="6">
    <location>
        <begin position="30"/>
        <end position="51"/>
    </location>
</feature>
<feature type="transmembrane region" description="Helical" evidence="6">
    <location>
        <begin position="185"/>
        <end position="208"/>
    </location>
</feature>
<dbReference type="CDD" id="cd03382">
    <property type="entry name" value="PAP2_dolichyldiphosphatase"/>
    <property type="match status" value="1"/>
</dbReference>
<keyword evidence="9" id="KW-1185">Reference proteome</keyword>
<comment type="catalytic activity">
    <reaction evidence="6">
        <text>a di-trans,poly-cis-dolichyl diphosphate + H2O = a di-trans,poly-cis-dolichyl phosphate + phosphate + H(+)</text>
        <dbReference type="Rhea" id="RHEA:14385"/>
        <dbReference type="Rhea" id="RHEA-COMP:19498"/>
        <dbReference type="Rhea" id="RHEA-COMP:19506"/>
        <dbReference type="ChEBI" id="CHEBI:15377"/>
        <dbReference type="ChEBI" id="CHEBI:15378"/>
        <dbReference type="ChEBI" id="CHEBI:43474"/>
        <dbReference type="ChEBI" id="CHEBI:57497"/>
        <dbReference type="ChEBI" id="CHEBI:57683"/>
        <dbReference type="EC" id="3.6.1.43"/>
    </reaction>
</comment>
<dbReference type="InterPro" id="IPR036938">
    <property type="entry name" value="PAP2/HPO_sf"/>
</dbReference>
<keyword evidence="4 6" id="KW-1133">Transmembrane helix</keyword>
<dbReference type="OMA" id="VYATLIW"/>
<dbReference type="Pfam" id="PF01569">
    <property type="entry name" value="PAP2"/>
    <property type="match status" value="1"/>
</dbReference>
<dbReference type="GO" id="GO:0008610">
    <property type="term" value="P:lipid biosynthetic process"/>
    <property type="evidence" value="ECO:0007669"/>
    <property type="project" value="TreeGrafter"/>
</dbReference>
<evidence type="ECO:0000256" key="4">
    <source>
        <dbReference type="ARBA" id="ARBA00022989"/>
    </source>
</evidence>